<dbReference type="EMBL" id="ATLV01017013">
    <property type="status" value="NOT_ANNOTATED_CDS"/>
    <property type="molecule type" value="Genomic_DNA"/>
</dbReference>
<keyword evidence="3" id="KW-1185">Reference proteome</keyword>
<dbReference type="EnsemblMetazoa" id="ASIC009357-RA">
    <property type="protein sequence ID" value="ASIC009357-PA"/>
    <property type="gene ID" value="ASIC009357"/>
</dbReference>
<dbReference type="EMBL" id="KE525142">
    <property type="protein sequence ID" value="KFB41726.1"/>
    <property type="molecule type" value="Genomic_DNA"/>
</dbReference>
<name>A0A084VUT2_ANOSI</name>
<gene>
    <name evidence="1" type="ORF">ZHAS_00009357</name>
</gene>
<organism evidence="1">
    <name type="scientific">Anopheles sinensis</name>
    <name type="common">Mosquito</name>
    <dbReference type="NCBI Taxonomy" id="74873"/>
    <lineage>
        <taxon>Eukaryota</taxon>
        <taxon>Metazoa</taxon>
        <taxon>Ecdysozoa</taxon>
        <taxon>Arthropoda</taxon>
        <taxon>Hexapoda</taxon>
        <taxon>Insecta</taxon>
        <taxon>Pterygota</taxon>
        <taxon>Neoptera</taxon>
        <taxon>Endopterygota</taxon>
        <taxon>Diptera</taxon>
        <taxon>Nematocera</taxon>
        <taxon>Culicoidea</taxon>
        <taxon>Culicidae</taxon>
        <taxon>Anophelinae</taxon>
        <taxon>Anopheles</taxon>
    </lineage>
</organism>
<dbReference type="Proteomes" id="UP000030765">
    <property type="component" value="Unassembled WGS sequence"/>
</dbReference>
<evidence type="ECO:0000313" key="3">
    <source>
        <dbReference type="Proteomes" id="UP000030765"/>
    </source>
</evidence>
<protein>
    <submittedName>
        <fullName evidence="1 2">RNA polymerase sigma factor</fullName>
    </submittedName>
</protein>
<evidence type="ECO:0000313" key="1">
    <source>
        <dbReference type="EMBL" id="KFB41726.1"/>
    </source>
</evidence>
<evidence type="ECO:0000313" key="2">
    <source>
        <dbReference type="EnsemblMetazoa" id="ASIC009357-PA"/>
    </source>
</evidence>
<reference evidence="1 3" key="1">
    <citation type="journal article" date="2014" name="BMC Genomics">
        <title>Genome sequence of Anopheles sinensis provides insight into genetics basis of mosquito competence for malaria parasites.</title>
        <authorList>
            <person name="Zhou D."/>
            <person name="Zhang D."/>
            <person name="Ding G."/>
            <person name="Shi L."/>
            <person name="Hou Q."/>
            <person name="Ye Y."/>
            <person name="Xu Y."/>
            <person name="Zhou H."/>
            <person name="Xiong C."/>
            <person name="Li S."/>
            <person name="Yu J."/>
            <person name="Hong S."/>
            <person name="Yu X."/>
            <person name="Zou P."/>
            <person name="Chen C."/>
            <person name="Chang X."/>
            <person name="Wang W."/>
            <person name="Lv Y."/>
            <person name="Sun Y."/>
            <person name="Ma L."/>
            <person name="Shen B."/>
            <person name="Zhu C."/>
        </authorList>
    </citation>
    <scope>NUCLEOTIDE SEQUENCE [LARGE SCALE GENOMIC DNA]</scope>
</reference>
<reference evidence="2" key="2">
    <citation type="submission" date="2020-05" db="UniProtKB">
        <authorList>
            <consortium name="EnsemblMetazoa"/>
        </authorList>
    </citation>
    <scope>IDENTIFICATION</scope>
</reference>
<accession>A0A084VUT2</accession>
<dbReference type="VEuPathDB" id="VectorBase:ASIC009357"/>
<proteinExistence type="predicted"/>
<dbReference type="AlphaFoldDB" id="A0A084VUT2"/>
<sequence length="192" mass="21959">MTPRRLRRFQELRTPDTIATRNDTHMVEFGVTDGSALADYFLIPEREGDTHRTYPSGHVRREEARLRLINCSREKVVEVCRRLPNDYIDTHMFVQIGSFGEPVSSRDILVTYFLGCKYTWKRQRDRDEGEGNGQALGAQHTSTYSCGQEELAFLQPISCGSSLRHRKSATEAQRNCGSDDFSGAHFSDHAIW</sequence>